<evidence type="ECO:0000313" key="12">
    <source>
        <dbReference type="Proteomes" id="UP000664385"/>
    </source>
</evidence>
<evidence type="ECO:0000256" key="1">
    <source>
        <dbReference type="ARBA" id="ARBA00022448"/>
    </source>
</evidence>
<dbReference type="InterPro" id="IPR003593">
    <property type="entry name" value="AAA+_ATPase"/>
</dbReference>
<dbReference type="PROSITE" id="PS50893">
    <property type="entry name" value="ABC_TRANSPORTER_2"/>
    <property type="match status" value="1"/>
</dbReference>
<keyword evidence="2" id="KW-1003">Cell membrane</keyword>
<keyword evidence="8" id="KW-0472">Membrane</keyword>
<evidence type="ECO:0000256" key="8">
    <source>
        <dbReference type="ARBA" id="ARBA00023136"/>
    </source>
</evidence>
<evidence type="ECO:0000256" key="2">
    <source>
        <dbReference type="ARBA" id="ARBA00022475"/>
    </source>
</evidence>
<keyword evidence="1" id="KW-0813">Transport</keyword>
<dbReference type="EC" id="7.6.2.9" evidence="9"/>
<dbReference type="GO" id="GO:0016020">
    <property type="term" value="C:membrane"/>
    <property type="evidence" value="ECO:0007669"/>
    <property type="project" value="InterPro"/>
</dbReference>
<dbReference type="SMART" id="SM00382">
    <property type="entry name" value="AAA"/>
    <property type="match status" value="1"/>
</dbReference>
<evidence type="ECO:0000256" key="3">
    <source>
        <dbReference type="ARBA" id="ARBA00022496"/>
    </source>
</evidence>
<dbReference type="InterPro" id="IPR003439">
    <property type="entry name" value="ABC_transporter-like_ATP-bd"/>
</dbReference>
<dbReference type="FunFam" id="3.40.50.300:FF:000425">
    <property type="entry name" value="Probable ABC transporter, ATP-binding subunit"/>
    <property type="match status" value="1"/>
</dbReference>
<name>A0A939IVQ7_9MICO</name>
<dbReference type="CDD" id="cd03259">
    <property type="entry name" value="ABC_Carb_Solutes_like"/>
    <property type="match status" value="1"/>
</dbReference>
<evidence type="ECO:0000256" key="7">
    <source>
        <dbReference type="ARBA" id="ARBA00023065"/>
    </source>
</evidence>
<dbReference type="GO" id="GO:0015418">
    <property type="term" value="F:ABC-type quaternary ammonium compound transporting activity"/>
    <property type="evidence" value="ECO:0007669"/>
    <property type="project" value="UniProtKB-EC"/>
</dbReference>
<dbReference type="GO" id="GO:0015408">
    <property type="term" value="F:ABC-type ferric iron transporter activity"/>
    <property type="evidence" value="ECO:0007669"/>
    <property type="project" value="InterPro"/>
</dbReference>
<evidence type="ECO:0000259" key="10">
    <source>
        <dbReference type="PROSITE" id="PS50893"/>
    </source>
</evidence>
<dbReference type="SUPFAM" id="SSF52540">
    <property type="entry name" value="P-loop containing nucleoside triphosphate hydrolases"/>
    <property type="match status" value="1"/>
</dbReference>
<keyword evidence="6" id="KW-0408">Iron</keyword>
<dbReference type="PANTHER" id="PTHR42781:SF8">
    <property type="entry name" value="BICARBONATE TRANSPORT ATP-BINDING PROTEIN CMPC"/>
    <property type="match status" value="1"/>
</dbReference>
<evidence type="ECO:0000256" key="4">
    <source>
        <dbReference type="ARBA" id="ARBA00022741"/>
    </source>
</evidence>
<keyword evidence="3" id="KW-0410">Iron transport</keyword>
<dbReference type="PANTHER" id="PTHR42781">
    <property type="entry name" value="SPERMIDINE/PUTRESCINE IMPORT ATP-BINDING PROTEIN POTA"/>
    <property type="match status" value="1"/>
</dbReference>
<dbReference type="RefSeq" id="WP_206823682.1">
    <property type="nucleotide sequence ID" value="NZ_JAEMWU010000001.1"/>
</dbReference>
<keyword evidence="4" id="KW-0547">Nucleotide-binding</keyword>
<reference evidence="11" key="1">
    <citation type="submission" date="2020-12" db="EMBL/GenBank/DDBJ databases">
        <title>PHA producing bacteria isolated from mangrove.</title>
        <authorList>
            <person name="Zheng W."/>
            <person name="Yu S."/>
            <person name="Huang Y."/>
        </authorList>
    </citation>
    <scope>NUCLEOTIDE SEQUENCE</scope>
    <source>
        <strain evidence="11">GN8-5</strain>
    </source>
</reference>
<gene>
    <name evidence="11" type="ORF">JF543_08130</name>
</gene>
<dbReference type="AlphaFoldDB" id="A0A939IVQ7"/>
<evidence type="ECO:0000256" key="6">
    <source>
        <dbReference type="ARBA" id="ARBA00023004"/>
    </source>
</evidence>
<keyword evidence="7" id="KW-0406">Ion transport</keyword>
<dbReference type="InterPro" id="IPR050093">
    <property type="entry name" value="ABC_SmlMolc_Importer"/>
</dbReference>
<evidence type="ECO:0000256" key="9">
    <source>
        <dbReference type="ARBA" id="ARBA00066388"/>
    </source>
</evidence>
<dbReference type="InterPro" id="IPR017871">
    <property type="entry name" value="ABC_transporter-like_CS"/>
</dbReference>
<evidence type="ECO:0000313" key="11">
    <source>
        <dbReference type="EMBL" id="MBN8205928.1"/>
    </source>
</evidence>
<organism evidence="11 12">
    <name type="scientific">Microbacterium esteraromaticum</name>
    <dbReference type="NCBI Taxonomy" id="57043"/>
    <lineage>
        <taxon>Bacteria</taxon>
        <taxon>Bacillati</taxon>
        <taxon>Actinomycetota</taxon>
        <taxon>Actinomycetes</taxon>
        <taxon>Micrococcales</taxon>
        <taxon>Microbacteriaceae</taxon>
        <taxon>Microbacterium</taxon>
    </lineage>
</organism>
<dbReference type="PROSITE" id="PS00211">
    <property type="entry name" value="ABC_TRANSPORTER_1"/>
    <property type="match status" value="1"/>
</dbReference>
<dbReference type="EMBL" id="JAEMWU010000001">
    <property type="protein sequence ID" value="MBN8205928.1"/>
    <property type="molecule type" value="Genomic_DNA"/>
</dbReference>
<dbReference type="Pfam" id="PF00005">
    <property type="entry name" value="ABC_tran"/>
    <property type="match status" value="1"/>
</dbReference>
<sequence>MTLRLERVGKSFGATEVLRDVDFAVPDGARMALVGASGSGKSTLLRLIAGFERPDRGSIVLGDTLLADPRTSVPAHRRGIGYVPQDGALFPHLTVAANIAFGLSRGPGRAQRVREMMELTSLAPELADRRPHELSGGQQQRVALARALAPAPGVLLLDEPFSALDAGLRAQTREATIDILEHARVTTVLVTHDQDEALSFGNLIGVVTAGRLAQHGEPGAVFDAPADRATADFLGDALYLRARRENSGTITCALGTVSVRHDLSAGAPEILAMVRPSQLEMVSDATGAEGTIAGSATITARRAVGARTELRVDIMGEDRTRVWLQVPTHRAAETNDGDVITLRVGGGAVLYPAR</sequence>
<dbReference type="InterPro" id="IPR027417">
    <property type="entry name" value="P-loop_NTPase"/>
</dbReference>
<dbReference type="Proteomes" id="UP000664385">
    <property type="component" value="Unassembled WGS sequence"/>
</dbReference>
<comment type="caution">
    <text evidence="11">The sequence shown here is derived from an EMBL/GenBank/DDBJ whole genome shotgun (WGS) entry which is preliminary data.</text>
</comment>
<proteinExistence type="predicted"/>
<dbReference type="InterPro" id="IPR015853">
    <property type="entry name" value="ABC_transpr_FbpC"/>
</dbReference>
<dbReference type="GO" id="GO:0005524">
    <property type="term" value="F:ATP binding"/>
    <property type="evidence" value="ECO:0007669"/>
    <property type="project" value="UniProtKB-KW"/>
</dbReference>
<protein>
    <recommendedName>
        <fullName evidence="9">ABC-type quaternary amine transporter</fullName>
        <ecNumber evidence="9">7.6.2.9</ecNumber>
    </recommendedName>
</protein>
<evidence type="ECO:0000256" key="5">
    <source>
        <dbReference type="ARBA" id="ARBA00022840"/>
    </source>
</evidence>
<accession>A0A939IVQ7</accession>
<keyword evidence="5 11" id="KW-0067">ATP-binding</keyword>
<dbReference type="GO" id="GO:0016887">
    <property type="term" value="F:ATP hydrolysis activity"/>
    <property type="evidence" value="ECO:0007669"/>
    <property type="project" value="InterPro"/>
</dbReference>
<dbReference type="Gene3D" id="3.40.50.300">
    <property type="entry name" value="P-loop containing nucleotide triphosphate hydrolases"/>
    <property type="match status" value="1"/>
</dbReference>
<feature type="domain" description="ABC transporter" evidence="10">
    <location>
        <begin position="3"/>
        <end position="234"/>
    </location>
</feature>